<gene>
    <name evidence="5" type="ORF">NDI56_15135</name>
</gene>
<dbReference type="PANTHER" id="PTHR43085">
    <property type="entry name" value="HEXOKINASE FAMILY MEMBER"/>
    <property type="match status" value="1"/>
</dbReference>
<comment type="caution">
    <text evidence="5">The sequence shown here is derived from an EMBL/GenBank/DDBJ whole genome shotgun (WGS) entry which is preliminary data.</text>
</comment>
<proteinExistence type="inferred from homology"/>
<evidence type="ECO:0000313" key="6">
    <source>
        <dbReference type="Proteomes" id="UP001259659"/>
    </source>
</evidence>
<keyword evidence="3 5" id="KW-0418">Kinase</keyword>
<accession>A0ABU2FFY2</accession>
<feature type="domain" description="Carbohydrate kinase PfkB" evidence="4">
    <location>
        <begin position="23"/>
        <end position="298"/>
    </location>
</feature>
<keyword evidence="2" id="KW-0808">Transferase</keyword>
<name>A0ABU2FFY2_9EURY</name>
<comment type="similarity">
    <text evidence="1">Belongs to the carbohydrate kinase PfkB family.</text>
</comment>
<dbReference type="Proteomes" id="UP001259659">
    <property type="component" value="Unassembled WGS sequence"/>
</dbReference>
<dbReference type="Pfam" id="PF00294">
    <property type="entry name" value="PfkB"/>
    <property type="match status" value="1"/>
</dbReference>
<evidence type="ECO:0000256" key="2">
    <source>
        <dbReference type="ARBA" id="ARBA00022679"/>
    </source>
</evidence>
<organism evidence="5 6">
    <name type="scientific">Haloarcula saliterrae</name>
    <dbReference type="NCBI Taxonomy" id="2950534"/>
    <lineage>
        <taxon>Archaea</taxon>
        <taxon>Methanobacteriati</taxon>
        <taxon>Methanobacteriota</taxon>
        <taxon>Stenosarchaea group</taxon>
        <taxon>Halobacteria</taxon>
        <taxon>Halobacteriales</taxon>
        <taxon>Haloarculaceae</taxon>
        <taxon>Haloarcula</taxon>
    </lineage>
</organism>
<dbReference type="Gene3D" id="3.40.1190.20">
    <property type="match status" value="1"/>
</dbReference>
<sequence length="313" mass="33042">MSIVSFGDTALRFSTRDGVRFESAREVGLHVDGMSSNAAAVASRLGADAVWLSKLADTPLGRRAVAELHEHGLETEVVWADADSGRHGLKFHESGTPPRESRLIQDRADTAMATVTPGDFPMGRIQNADAVFTTGSMAALSDQAAETAGALLRSTPGLRALDLDFHPGLWSAEDAHDTLTDIFDPVELLFASEDQARAVFDRTGSPRELVHTIASDYDFSHVVLTRNEYGVVGYHDGVLHEQDAFETAATDSAGQHAALVGTVLQQLTAGAATDEALAHGAAAAALVRTMSGPLTPLEADDVEGLVASESNGR</sequence>
<evidence type="ECO:0000313" key="5">
    <source>
        <dbReference type="EMBL" id="MDS0260740.1"/>
    </source>
</evidence>
<keyword evidence="6" id="KW-1185">Reference proteome</keyword>
<dbReference type="InterPro" id="IPR050306">
    <property type="entry name" value="PfkB_Carbo_kinase"/>
</dbReference>
<reference evidence="5 6" key="1">
    <citation type="submission" date="2022-06" db="EMBL/GenBank/DDBJ databases">
        <title>Haloarcula sp. a new haloarchaeum isolate from saline soil.</title>
        <authorList>
            <person name="Strakova D."/>
            <person name="Galisteo C."/>
            <person name="Sanchez-Porro C."/>
            <person name="Ventosa A."/>
        </authorList>
    </citation>
    <scope>NUCLEOTIDE SEQUENCE [LARGE SCALE GENOMIC DNA]</scope>
    <source>
        <strain evidence="5 6">S1CR25-12</strain>
    </source>
</reference>
<dbReference type="RefSeq" id="WP_310920484.1">
    <property type="nucleotide sequence ID" value="NZ_JAMQON010000004.1"/>
</dbReference>
<dbReference type="EMBL" id="JAMQON010000004">
    <property type="protein sequence ID" value="MDS0260740.1"/>
    <property type="molecule type" value="Genomic_DNA"/>
</dbReference>
<evidence type="ECO:0000256" key="1">
    <source>
        <dbReference type="ARBA" id="ARBA00010688"/>
    </source>
</evidence>
<evidence type="ECO:0000256" key="3">
    <source>
        <dbReference type="ARBA" id="ARBA00022777"/>
    </source>
</evidence>
<evidence type="ECO:0000259" key="4">
    <source>
        <dbReference type="Pfam" id="PF00294"/>
    </source>
</evidence>
<dbReference type="PANTHER" id="PTHR43085:SF57">
    <property type="entry name" value="CARBOHYDRATE KINASE PFKB DOMAIN-CONTAINING PROTEIN"/>
    <property type="match status" value="1"/>
</dbReference>
<dbReference type="SUPFAM" id="SSF53613">
    <property type="entry name" value="Ribokinase-like"/>
    <property type="match status" value="1"/>
</dbReference>
<dbReference type="InterPro" id="IPR011611">
    <property type="entry name" value="PfkB_dom"/>
</dbReference>
<dbReference type="InterPro" id="IPR029056">
    <property type="entry name" value="Ribokinase-like"/>
</dbReference>
<protein>
    <submittedName>
        <fullName evidence="5">Carbohydrate kinase family protein</fullName>
    </submittedName>
</protein>
<dbReference type="GO" id="GO:0016301">
    <property type="term" value="F:kinase activity"/>
    <property type="evidence" value="ECO:0007669"/>
    <property type="project" value="UniProtKB-KW"/>
</dbReference>